<dbReference type="Proteomes" id="UP001321473">
    <property type="component" value="Unassembled WGS sequence"/>
</dbReference>
<sequence length="136" mass="15811">MAVRLIFTSLFLALAFPSAWPASQRRDLTLPPFETPDITKFIGIPQPIWTYYSTEPSNVSCKVDVMVNMSRSGIFFNRSYKYPAGERTTVKSTTLLNGAFVNSVNNMYLLVPGSYEKFFHISKFIRLWFWKYRLQM</sequence>
<dbReference type="AlphaFoldDB" id="A0AAQ4D3Q0"/>
<feature type="chain" id="PRO_5042931860" description="Lipocalin" evidence="1">
    <location>
        <begin position="22"/>
        <end position="136"/>
    </location>
</feature>
<dbReference type="EMBL" id="JARKHS020035586">
    <property type="protein sequence ID" value="KAK8757090.1"/>
    <property type="molecule type" value="Genomic_DNA"/>
</dbReference>
<gene>
    <name evidence="2" type="ORF">V5799_000208</name>
</gene>
<feature type="signal peptide" evidence="1">
    <location>
        <begin position="1"/>
        <end position="21"/>
    </location>
</feature>
<name>A0AAQ4D3Q0_AMBAM</name>
<accession>A0AAQ4D3Q0</accession>
<evidence type="ECO:0000313" key="3">
    <source>
        <dbReference type="Proteomes" id="UP001321473"/>
    </source>
</evidence>
<evidence type="ECO:0000256" key="1">
    <source>
        <dbReference type="SAM" id="SignalP"/>
    </source>
</evidence>
<reference evidence="2 3" key="1">
    <citation type="journal article" date="2023" name="Arcadia Sci">
        <title>De novo assembly of a long-read Amblyomma americanum tick genome.</title>
        <authorList>
            <person name="Chou S."/>
            <person name="Poskanzer K.E."/>
            <person name="Rollins M."/>
            <person name="Thuy-Boun P.S."/>
        </authorList>
    </citation>
    <scope>NUCLEOTIDE SEQUENCE [LARGE SCALE GENOMIC DNA]</scope>
    <source>
        <strain evidence="2">F_SG_1</strain>
        <tissue evidence="2">Salivary glands</tissue>
    </source>
</reference>
<evidence type="ECO:0000313" key="2">
    <source>
        <dbReference type="EMBL" id="KAK8757090.1"/>
    </source>
</evidence>
<evidence type="ECO:0008006" key="4">
    <source>
        <dbReference type="Google" id="ProtNLM"/>
    </source>
</evidence>
<proteinExistence type="predicted"/>
<protein>
    <recommendedName>
        <fullName evidence="4">Lipocalin</fullName>
    </recommendedName>
</protein>
<keyword evidence="3" id="KW-1185">Reference proteome</keyword>
<keyword evidence="1" id="KW-0732">Signal</keyword>
<organism evidence="2 3">
    <name type="scientific">Amblyomma americanum</name>
    <name type="common">Lone star tick</name>
    <dbReference type="NCBI Taxonomy" id="6943"/>
    <lineage>
        <taxon>Eukaryota</taxon>
        <taxon>Metazoa</taxon>
        <taxon>Ecdysozoa</taxon>
        <taxon>Arthropoda</taxon>
        <taxon>Chelicerata</taxon>
        <taxon>Arachnida</taxon>
        <taxon>Acari</taxon>
        <taxon>Parasitiformes</taxon>
        <taxon>Ixodida</taxon>
        <taxon>Ixodoidea</taxon>
        <taxon>Ixodidae</taxon>
        <taxon>Amblyomminae</taxon>
        <taxon>Amblyomma</taxon>
    </lineage>
</organism>
<comment type="caution">
    <text evidence="2">The sequence shown here is derived from an EMBL/GenBank/DDBJ whole genome shotgun (WGS) entry which is preliminary data.</text>
</comment>